<dbReference type="EMBL" id="ADGK01000228">
    <property type="protein sequence ID" value="EFE22354.1"/>
    <property type="molecule type" value="Genomic_DNA"/>
</dbReference>
<proteinExistence type="predicted"/>
<feature type="domain" description="CD-NTase associated protein 4-like DNA endonuclease" evidence="1">
    <location>
        <begin position="1"/>
        <end position="195"/>
    </location>
</feature>
<gene>
    <name evidence="2" type="ORF">EDWATA_02643</name>
</gene>
<sequence length="343" mass="39581">RGGEIAIRGFEYQRCWAIDELLNRHKKNESYVFIPEYHDDILILNSPVSPTIATFAQVKTRDTHWTITPLIKSDGEGKLSFISKLFKHKYDFSSYQTDLTFITNALFKFFDKYEFNADELKEKEKGKVLNAVQAQLPGFSSSDLSSLKFKTSNLSLLDYDAHLLGKTVEYLEDTNASEVINAMAFKRTLVELFEKKTRVSSKEIKTFNELIEKKGISNELISELTLKIKALKTNFPDWENMSLLLSVLHKDDFEKLTLKIKYELFLVNVKNASSIEHDFYRTLKQYNYKGKLNATNIPDFILGSISYASKQLDEFGQLIDDDYKYIMACCAVIEMMSDNEAKK</sequence>
<dbReference type="RefSeq" id="WP_005287778.1">
    <property type="nucleotide sequence ID" value="NZ_GG739633.1"/>
</dbReference>
<comment type="caution">
    <text evidence="2">The sequence shown here is derived from an EMBL/GenBank/DDBJ whole genome shotgun (WGS) entry which is preliminary data.</text>
</comment>
<dbReference type="AlphaFoldDB" id="D4F7A8"/>
<dbReference type="GO" id="GO:0004518">
    <property type="term" value="F:nuclease activity"/>
    <property type="evidence" value="ECO:0007669"/>
    <property type="project" value="InterPro"/>
</dbReference>
<dbReference type="HOGENOM" id="CLU_063825_0_0_6"/>
<evidence type="ECO:0000313" key="3">
    <source>
        <dbReference type="Proteomes" id="UP000003692"/>
    </source>
</evidence>
<dbReference type="Proteomes" id="UP000003692">
    <property type="component" value="Unassembled WGS sequence"/>
</dbReference>
<reference evidence="2 3" key="1">
    <citation type="submission" date="2010-02" db="EMBL/GenBank/DDBJ databases">
        <authorList>
            <person name="Weinstock G."/>
            <person name="Sodergren E."/>
            <person name="Clifton S."/>
            <person name="Fulton L."/>
            <person name="Fulton B."/>
            <person name="Courtney L."/>
            <person name="Fronick C."/>
            <person name="Harrison M."/>
            <person name="Strong C."/>
            <person name="Farmer C."/>
            <person name="Delahaunty K."/>
            <person name="Markovic C."/>
            <person name="Hall O."/>
            <person name="Minx P."/>
            <person name="Tomlinson C."/>
            <person name="Mitreva M."/>
            <person name="Nelson J."/>
            <person name="Hou S."/>
            <person name="Wollam A."/>
            <person name="Pepin K.H."/>
            <person name="Johnson M."/>
            <person name="Bhonagiri V."/>
            <person name="Zhang X."/>
            <person name="Suruliraj S."/>
            <person name="Warren W."/>
            <person name="Chinwalla A."/>
            <person name="Mardis E.R."/>
            <person name="Wilson R.K."/>
        </authorList>
    </citation>
    <scope>NUCLEOTIDE SEQUENCE [LARGE SCALE GENOMIC DNA]</scope>
    <source>
        <strain evidence="2 3">ATCC 23685</strain>
    </source>
</reference>
<dbReference type="Pfam" id="PF14130">
    <property type="entry name" value="Cap4_nuclease"/>
    <property type="match status" value="1"/>
</dbReference>
<name>D4F7A8_EDWTA</name>
<organism evidence="2 3">
    <name type="scientific">Edwardsiella tarda ATCC 23685</name>
    <dbReference type="NCBI Taxonomy" id="500638"/>
    <lineage>
        <taxon>Bacteria</taxon>
        <taxon>Pseudomonadati</taxon>
        <taxon>Pseudomonadota</taxon>
        <taxon>Gammaproteobacteria</taxon>
        <taxon>Enterobacterales</taxon>
        <taxon>Hafniaceae</taxon>
        <taxon>Edwardsiella</taxon>
    </lineage>
</organism>
<protein>
    <recommendedName>
        <fullName evidence="1">CD-NTase associated protein 4-like DNA endonuclease domain-containing protein</fullName>
    </recommendedName>
</protein>
<evidence type="ECO:0000259" key="1">
    <source>
        <dbReference type="Pfam" id="PF14130"/>
    </source>
</evidence>
<evidence type="ECO:0000313" key="2">
    <source>
        <dbReference type="EMBL" id="EFE22354.1"/>
    </source>
</evidence>
<feature type="non-terminal residue" evidence="2">
    <location>
        <position position="1"/>
    </location>
</feature>
<dbReference type="InterPro" id="IPR025382">
    <property type="entry name" value="Cap4-like_endonuclease_dom"/>
</dbReference>
<accession>D4F7A8</accession>